<dbReference type="Proteomes" id="UP000547058">
    <property type="component" value="Unassembled WGS sequence"/>
</dbReference>
<name>A0A7W3FJR8_9GAMM</name>
<reference evidence="1 2" key="1">
    <citation type="submission" date="2020-08" db="EMBL/GenBank/DDBJ databases">
        <title>Stenotrophomonas tumulicola JCM 30961.</title>
        <authorList>
            <person name="Deng Y."/>
        </authorList>
    </citation>
    <scope>NUCLEOTIDE SEQUENCE [LARGE SCALE GENOMIC DNA]</scope>
    <source>
        <strain evidence="1 2">JCM 30961</strain>
    </source>
</reference>
<accession>A0A7W3FJR8</accession>
<evidence type="ECO:0000313" key="2">
    <source>
        <dbReference type="Proteomes" id="UP000547058"/>
    </source>
</evidence>
<keyword evidence="2" id="KW-1185">Reference proteome</keyword>
<evidence type="ECO:0000313" key="1">
    <source>
        <dbReference type="EMBL" id="MBA8680867.1"/>
    </source>
</evidence>
<protein>
    <submittedName>
        <fullName evidence="1">Uncharacterized protein</fullName>
    </submittedName>
</protein>
<dbReference type="RefSeq" id="WP_182338019.1">
    <property type="nucleotide sequence ID" value="NZ_JACGXS010000001.1"/>
</dbReference>
<proteinExistence type="predicted"/>
<organism evidence="1 2">
    <name type="scientific">Stenotrophomonas tumulicola</name>
    <dbReference type="NCBI Taxonomy" id="1685415"/>
    <lineage>
        <taxon>Bacteria</taxon>
        <taxon>Pseudomonadati</taxon>
        <taxon>Pseudomonadota</taxon>
        <taxon>Gammaproteobacteria</taxon>
        <taxon>Lysobacterales</taxon>
        <taxon>Lysobacteraceae</taxon>
        <taxon>Stenotrophomonas</taxon>
    </lineage>
</organism>
<dbReference type="EMBL" id="JACGXS010000001">
    <property type="protein sequence ID" value="MBA8680867.1"/>
    <property type="molecule type" value="Genomic_DNA"/>
</dbReference>
<sequence>MPSQLIASGHRLMQVYYAAMIDTIHHVTGFAATWEALPTGSLLATMISALKVLRLALDPGG</sequence>
<dbReference type="AlphaFoldDB" id="A0A7W3FJR8"/>
<comment type="caution">
    <text evidence="1">The sequence shown here is derived from an EMBL/GenBank/DDBJ whole genome shotgun (WGS) entry which is preliminary data.</text>
</comment>
<gene>
    <name evidence="1" type="ORF">H4O11_03505</name>
</gene>